<dbReference type="EMBL" id="PUFI01000014">
    <property type="protein sequence ID" value="TDG68102.1"/>
    <property type="molecule type" value="Genomic_DNA"/>
</dbReference>
<organism evidence="3 4">
    <name type="scientific">Leuconostoc fallax</name>
    <dbReference type="NCBI Taxonomy" id="1251"/>
    <lineage>
        <taxon>Bacteria</taxon>
        <taxon>Bacillati</taxon>
        <taxon>Bacillota</taxon>
        <taxon>Bacilli</taxon>
        <taxon>Lactobacillales</taxon>
        <taxon>Lactobacillaceae</taxon>
        <taxon>Leuconostoc</taxon>
    </lineage>
</organism>
<reference evidence="3 4" key="1">
    <citation type="journal article" date="2019" name="Appl. Microbiol. Biotechnol.">
        <title>Uncovering carbohydrate metabolism through a genotype-phenotype association study of 56 lactic acid bacteria genomes.</title>
        <authorList>
            <person name="Buron-Moles G."/>
            <person name="Chailyan A."/>
            <person name="Dolejs I."/>
            <person name="Forster J."/>
            <person name="Miks M.H."/>
        </authorList>
    </citation>
    <scope>NUCLEOTIDE SEQUENCE [LARGE SCALE GENOMIC DNA]</scope>
    <source>
        <strain evidence="3 4">ATCC 700006</strain>
    </source>
</reference>
<proteinExistence type="predicted"/>
<dbReference type="Pfam" id="PF13253">
    <property type="entry name" value="DUF4044"/>
    <property type="match status" value="1"/>
</dbReference>
<comment type="caution">
    <text evidence="3">The sequence shown here is derived from an EMBL/GenBank/DDBJ whole genome shotgun (WGS) entry which is preliminary data.</text>
</comment>
<evidence type="ECO:0000256" key="1">
    <source>
        <dbReference type="SAM" id="MobiDB-lite"/>
    </source>
</evidence>
<dbReference type="AlphaFoldDB" id="A0A4R5N862"/>
<feature type="transmembrane region" description="Helical" evidence="2">
    <location>
        <begin position="43"/>
        <end position="64"/>
    </location>
</feature>
<protein>
    <recommendedName>
        <fullName evidence="5">DUF4044 domain-containing protein</fullName>
    </recommendedName>
</protein>
<accession>A0A4R5N862</accession>
<sequence length="68" mass="7680">MSEEHPKQPVNAKLQAEIDAKLNQHHNRLPKTEKKSRTRLEKITLVMAWVMIILMVGSVVYASISALG</sequence>
<keyword evidence="2" id="KW-0812">Transmembrane</keyword>
<evidence type="ECO:0008006" key="5">
    <source>
        <dbReference type="Google" id="ProtNLM"/>
    </source>
</evidence>
<keyword evidence="4" id="KW-1185">Reference proteome</keyword>
<keyword evidence="2" id="KW-0472">Membrane</keyword>
<name>A0A4R5N862_9LACO</name>
<keyword evidence="2" id="KW-1133">Transmembrane helix</keyword>
<dbReference type="RefSeq" id="WP_010007756.1">
    <property type="nucleotide sequence ID" value="NZ_JAGYGP010000001.1"/>
</dbReference>
<evidence type="ECO:0000313" key="3">
    <source>
        <dbReference type="EMBL" id="TDG68102.1"/>
    </source>
</evidence>
<dbReference type="InterPro" id="IPR025270">
    <property type="entry name" value="DUF4044"/>
</dbReference>
<evidence type="ECO:0000256" key="2">
    <source>
        <dbReference type="SAM" id="Phobius"/>
    </source>
</evidence>
<evidence type="ECO:0000313" key="4">
    <source>
        <dbReference type="Proteomes" id="UP000295681"/>
    </source>
</evidence>
<feature type="region of interest" description="Disordered" evidence="1">
    <location>
        <begin position="1"/>
        <end position="35"/>
    </location>
</feature>
<dbReference type="Proteomes" id="UP000295681">
    <property type="component" value="Unassembled WGS sequence"/>
</dbReference>
<gene>
    <name evidence="3" type="ORF">C5L23_000408</name>
</gene>